<reference evidence="1" key="1">
    <citation type="submission" date="2021-03" db="EMBL/GenBank/DDBJ databases">
        <title>Taxonomic study of Clostridium polyendosporum from meadow-gley soil under rice.</title>
        <authorList>
            <person name="Kobayashi H."/>
            <person name="Tanizawa Y."/>
            <person name="Yagura M."/>
        </authorList>
    </citation>
    <scope>NUCLEOTIDE SEQUENCE</scope>
    <source>
        <strain evidence="1">JCM 30710</strain>
    </source>
</reference>
<evidence type="ECO:0000313" key="1">
    <source>
        <dbReference type="EMBL" id="GIM28578.1"/>
    </source>
</evidence>
<gene>
    <name evidence="1" type="ORF">CPJCM30710_12440</name>
</gene>
<name>A0A919VLG6_9CLOT</name>
<dbReference type="CDD" id="cd00657">
    <property type="entry name" value="Ferritin_like"/>
    <property type="match status" value="1"/>
</dbReference>
<dbReference type="RefSeq" id="WP_212903299.1">
    <property type="nucleotide sequence ID" value="NZ_BOPZ01000007.1"/>
</dbReference>
<accession>A0A919VLG6</accession>
<proteinExistence type="predicted"/>
<dbReference type="Gene3D" id="1.20.5.420">
    <property type="entry name" value="Immunoglobulin FC, subunit C"/>
    <property type="match status" value="1"/>
</dbReference>
<organism evidence="1 2">
    <name type="scientific">Clostridium polyendosporum</name>
    <dbReference type="NCBI Taxonomy" id="69208"/>
    <lineage>
        <taxon>Bacteria</taxon>
        <taxon>Bacillati</taxon>
        <taxon>Bacillota</taxon>
        <taxon>Clostridia</taxon>
        <taxon>Eubacteriales</taxon>
        <taxon>Clostridiaceae</taxon>
        <taxon>Clostridium</taxon>
    </lineage>
</organism>
<protein>
    <recommendedName>
        <fullName evidence="3">Rubrerythrin</fullName>
    </recommendedName>
</protein>
<comment type="caution">
    <text evidence="1">The sequence shown here is derived from an EMBL/GenBank/DDBJ whole genome shotgun (WGS) entry which is preliminary data.</text>
</comment>
<dbReference type="EMBL" id="BOPZ01000007">
    <property type="protein sequence ID" value="GIM28578.1"/>
    <property type="molecule type" value="Genomic_DNA"/>
</dbReference>
<keyword evidence="2" id="KW-1185">Reference proteome</keyword>
<evidence type="ECO:0000313" key="2">
    <source>
        <dbReference type="Proteomes" id="UP000679179"/>
    </source>
</evidence>
<dbReference type="InterPro" id="IPR009078">
    <property type="entry name" value="Ferritin-like_SF"/>
</dbReference>
<dbReference type="Gene3D" id="6.10.140.1960">
    <property type="match status" value="1"/>
</dbReference>
<sequence length="157" mass="18466">MSYTTNRQPQGRPLCYTNLIREAMIGELVAINDYTLHIEEVRILLHHIMEDEKRHYGMLLNCLRKIDEVQYEKSKEAIEHVNLKNKYYKISSSFDSKIEGNVLIKLNEDIKGELEAIILYEQHLLEIPNEEVKEVFKELIDDEKDCLSSSKKCHKNS</sequence>
<dbReference type="AlphaFoldDB" id="A0A919VLG6"/>
<dbReference type="Proteomes" id="UP000679179">
    <property type="component" value="Unassembled WGS sequence"/>
</dbReference>
<evidence type="ECO:0008006" key="3">
    <source>
        <dbReference type="Google" id="ProtNLM"/>
    </source>
</evidence>
<dbReference type="SUPFAM" id="SSF47240">
    <property type="entry name" value="Ferritin-like"/>
    <property type="match status" value="1"/>
</dbReference>